<evidence type="ECO:0000256" key="2">
    <source>
        <dbReference type="ARBA" id="ARBA00022490"/>
    </source>
</evidence>
<comment type="similarity">
    <text evidence="8">Belongs to the tRNA(Ile)-lysidine synthase family.</text>
</comment>
<dbReference type="SUPFAM" id="SSF56037">
    <property type="entry name" value="PheT/TilS domain"/>
    <property type="match status" value="1"/>
</dbReference>
<dbReference type="CDD" id="cd01992">
    <property type="entry name" value="TilS_N"/>
    <property type="match status" value="1"/>
</dbReference>
<dbReference type="InterPro" id="IPR012796">
    <property type="entry name" value="Lysidine-tRNA-synth_C"/>
</dbReference>
<name>A0ABP7F2J8_9STAP</name>
<evidence type="ECO:0000256" key="1">
    <source>
        <dbReference type="ARBA" id="ARBA00004496"/>
    </source>
</evidence>
<comment type="catalytic activity">
    <reaction evidence="7 8">
        <text>cytidine(34) in tRNA(Ile2) + L-lysine + ATP = lysidine(34) in tRNA(Ile2) + AMP + diphosphate + H(+)</text>
        <dbReference type="Rhea" id="RHEA:43744"/>
        <dbReference type="Rhea" id="RHEA-COMP:10625"/>
        <dbReference type="Rhea" id="RHEA-COMP:10670"/>
        <dbReference type="ChEBI" id="CHEBI:15378"/>
        <dbReference type="ChEBI" id="CHEBI:30616"/>
        <dbReference type="ChEBI" id="CHEBI:32551"/>
        <dbReference type="ChEBI" id="CHEBI:33019"/>
        <dbReference type="ChEBI" id="CHEBI:82748"/>
        <dbReference type="ChEBI" id="CHEBI:83665"/>
        <dbReference type="ChEBI" id="CHEBI:456215"/>
        <dbReference type="EC" id="6.3.4.19"/>
    </reaction>
</comment>
<evidence type="ECO:0000259" key="9">
    <source>
        <dbReference type="SMART" id="SM00977"/>
    </source>
</evidence>
<accession>A0ABP7F2J8</accession>
<keyword evidence="11" id="KW-1185">Reference proteome</keyword>
<evidence type="ECO:0000256" key="7">
    <source>
        <dbReference type="ARBA" id="ARBA00048539"/>
    </source>
</evidence>
<dbReference type="Pfam" id="PF01171">
    <property type="entry name" value="ATP_bind_3"/>
    <property type="match status" value="1"/>
</dbReference>
<dbReference type="EMBL" id="BAABCK010000064">
    <property type="protein sequence ID" value="GAA3730218.1"/>
    <property type="molecule type" value="Genomic_DNA"/>
</dbReference>
<dbReference type="InterPro" id="IPR014729">
    <property type="entry name" value="Rossmann-like_a/b/a_fold"/>
</dbReference>
<dbReference type="HAMAP" id="MF_01161">
    <property type="entry name" value="tRNA_Ile_lys_synt"/>
    <property type="match status" value="1"/>
</dbReference>
<comment type="caution">
    <text evidence="10">The sequence shown here is derived from an EMBL/GenBank/DDBJ whole genome shotgun (WGS) entry which is preliminary data.</text>
</comment>
<evidence type="ECO:0000313" key="10">
    <source>
        <dbReference type="EMBL" id="GAA3730218.1"/>
    </source>
</evidence>
<dbReference type="Proteomes" id="UP001500920">
    <property type="component" value="Unassembled WGS sequence"/>
</dbReference>
<comment type="function">
    <text evidence="8">Ligates lysine onto the cytidine present at position 34 of the AUA codon-specific tRNA(Ile) that contains the anticodon CAU, in an ATP-dependent manner. Cytidine is converted to lysidine, thus changing the amino acid specificity of the tRNA from methionine to isoleucine.</text>
</comment>
<organism evidence="10 11">
    <name type="scientific">Salinicoccus jeotgali</name>
    <dbReference type="NCBI Taxonomy" id="381634"/>
    <lineage>
        <taxon>Bacteria</taxon>
        <taxon>Bacillati</taxon>
        <taxon>Bacillota</taxon>
        <taxon>Bacilli</taxon>
        <taxon>Bacillales</taxon>
        <taxon>Staphylococcaceae</taxon>
        <taxon>Salinicoccus</taxon>
    </lineage>
</organism>
<comment type="subcellular location">
    <subcellularLocation>
        <location evidence="1 8">Cytoplasm</location>
    </subcellularLocation>
</comment>
<sequence length="417" mass="47790">MELFIPWHQDETVGLAISGGVDSMVLYHLLHTRYADRQEKLVLFHVNHGQREASLYEAEYIGDMAMRDGHQFEMVTLDIPEASFNQEVARAERYRFFDRMMKKHGAGVLATAHHLDDQYETVLHSLLSGRHLPGAMGIPDIRRSDSYEIVRPMIGVSRRTIEAYCTEHAITFFEDETNSASDYTRNYIRHNIIPPIKASNHLDVSHLLQIKEDMGAIDAMLSEMAEDFLTGQEQGLNRSSFNGQRAILKFYILVKWLKRYGATVRRRHAEEIIGIVASDLSNASFDIGDVRLVIAYEKVMVASGEVYTEDTLVIDYGGTYMFNGYRITATLHPEHYPLTVRTRQPGDRMRVPGTGTKKLSRIFIDKKVPADDREEMPVILDQDDQIIALGEIYNIMDDKEKDSRLLIEKEFTDEPKK</sequence>
<dbReference type="EC" id="6.3.4.19" evidence="8"/>
<comment type="domain">
    <text evidence="8">The N-terminal region contains the highly conserved SGGXDS motif, predicted to be a P-loop motif involved in ATP binding.</text>
</comment>
<reference evidence="11" key="1">
    <citation type="journal article" date="2019" name="Int. J. Syst. Evol. Microbiol.">
        <title>The Global Catalogue of Microorganisms (GCM) 10K type strain sequencing project: providing services to taxonomists for standard genome sequencing and annotation.</title>
        <authorList>
            <consortium name="The Broad Institute Genomics Platform"/>
            <consortium name="The Broad Institute Genome Sequencing Center for Infectious Disease"/>
            <person name="Wu L."/>
            <person name="Ma J."/>
        </authorList>
    </citation>
    <scope>NUCLEOTIDE SEQUENCE [LARGE SCALE GENOMIC DNA]</scope>
    <source>
        <strain evidence="11">JCM 16981</strain>
    </source>
</reference>
<feature type="binding site" evidence="8">
    <location>
        <begin position="18"/>
        <end position="23"/>
    </location>
    <ligand>
        <name>ATP</name>
        <dbReference type="ChEBI" id="CHEBI:30616"/>
    </ligand>
</feature>
<evidence type="ECO:0000256" key="5">
    <source>
        <dbReference type="ARBA" id="ARBA00022741"/>
    </source>
</evidence>
<dbReference type="RefSeq" id="WP_344703698.1">
    <property type="nucleotide sequence ID" value="NZ_BAABCK010000064.1"/>
</dbReference>
<evidence type="ECO:0000256" key="6">
    <source>
        <dbReference type="ARBA" id="ARBA00022840"/>
    </source>
</evidence>
<dbReference type="InterPro" id="IPR012795">
    <property type="entry name" value="tRNA_Ile_lys_synt_N"/>
</dbReference>
<feature type="domain" description="Lysidine-tRNA(Ile) synthetase C-terminal" evidence="9">
    <location>
        <begin position="338"/>
        <end position="407"/>
    </location>
</feature>
<dbReference type="InterPro" id="IPR011063">
    <property type="entry name" value="TilS/TtcA_N"/>
</dbReference>
<dbReference type="SMART" id="SM00977">
    <property type="entry name" value="TilS_C"/>
    <property type="match status" value="1"/>
</dbReference>
<evidence type="ECO:0000313" key="11">
    <source>
        <dbReference type="Proteomes" id="UP001500920"/>
    </source>
</evidence>
<dbReference type="InterPro" id="IPR012094">
    <property type="entry name" value="tRNA_Ile_lys_synt"/>
</dbReference>
<evidence type="ECO:0000256" key="4">
    <source>
        <dbReference type="ARBA" id="ARBA00022694"/>
    </source>
</evidence>
<dbReference type="NCBIfam" id="TIGR02433">
    <property type="entry name" value="lysidine_TilS_C"/>
    <property type="match status" value="1"/>
</dbReference>
<dbReference type="NCBIfam" id="TIGR02432">
    <property type="entry name" value="lysidine_TilS_N"/>
    <property type="match status" value="1"/>
</dbReference>
<dbReference type="PANTHER" id="PTHR43033">
    <property type="entry name" value="TRNA(ILE)-LYSIDINE SYNTHASE-RELATED"/>
    <property type="match status" value="1"/>
</dbReference>
<dbReference type="Gene3D" id="3.40.50.620">
    <property type="entry name" value="HUPs"/>
    <property type="match status" value="1"/>
</dbReference>
<keyword evidence="2 8" id="KW-0963">Cytoplasm</keyword>
<evidence type="ECO:0000256" key="8">
    <source>
        <dbReference type="HAMAP-Rule" id="MF_01161"/>
    </source>
</evidence>
<protein>
    <recommendedName>
        <fullName evidence="8">tRNA(Ile)-lysidine synthase</fullName>
        <ecNumber evidence="8">6.3.4.19</ecNumber>
    </recommendedName>
    <alternativeName>
        <fullName evidence="8">tRNA(Ile)-2-lysyl-cytidine synthase</fullName>
    </alternativeName>
    <alternativeName>
        <fullName evidence="8">tRNA(Ile)-lysidine synthetase</fullName>
    </alternativeName>
</protein>
<evidence type="ECO:0000256" key="3">
    <source>
        <dbReference type="ARBA" id="ARBA00022598"/>
    </source>
</evidence>
<dbReference type="Pfam" id="PF11734">
    <property type="entry name" value="TilS_C"/>
    <property type="match status" value="1"/>
</dbReference>
<gene>
    <name evidence="8 10" type="primary">tilS</name>
    <name evidence="10" type="ORF">GCM10022378_18340</name>
</gene>
<keyword evidence="3 8" id="KW-0436">Ligase</keyword>
<keyword evidence="4 8" id="KW-0819">tRNA processing</keyword>
<dbReference type="SUPFAM" id="SSF52402">
    <property type="entry name" value="Adenine nucleotide alpha hydrolases-like"/>
    <property type="match status" value="1"/>
</dbReference>
<proteinExistence type="inferred from homology"/>
<dbReference type="PANTHER" id="PTHR43033:SF1">
    <property type="entry name" value="TRNA(ILE)-LYSIDINE SYNTHASE-RELATED"/>
    <property type="match status" value="1"/>
</dbReference>
<keyword evidence="6 8" id="KW-0067">ATP-binding</keyword>
<keyword evidence="5 8" id="KW-0547">Nucleotide-binding</keyword>